<reference evidence="10 11" key="1">
    <citation type="journal article" date="2013" name="Genome Announc.">
        <title>Draft Genome Sequence of Staphylococcus simulans UMC-CNS-990, Isolated from a Case of Chronic Bovine Mastitis.</title>
        <authorList>
            <person name="Calcutt M.J."/>
            <person name="Foecking M.F."/>
            <person name="Hsieh H.Y."/>
            <person name="Perry J."/>
            <person name="Stewart G.C."/>
            <person name="Middleton J.R."/>
        </authorList>
    </citation>
    <scope>NUCLEOTIDE SEQUENCE [LARGE SCALE GENOMIC DNA]</scope>
    <source>
        <strain evidence="10 11">LRHMDP3</strain>
    </source>
</reference>
<evidence type="ECO:0000256" key="7">
    <source>
        <dbReference type="SAM" id="Phobius"/>
    </source>
</evidence>
<dbReference type="RefSeq" id="WP_005717843.1">
    <property type="nucleotide sequence ID" value="NZ_AMQX01000010.1"/>
</dbReference>
<dbReference type="Gene3D" id="1.20.1560.10">
    <property type="entry name" value="ABC transporter type 1, transmembrane domain"/>
    <property type="match status" value="1"/>
</dbReference>
<feature type="transmembrane region" description="Helical" evidence="7">
    <location>
        <begin position="271"/>
        <end position="295"/>
    </location>
</feature>
<dbReference type="InterPro" id="IPR036640">
    <property type="entry name" value="ABC1_TM_sf"/>
</dbReference>
<dbReference type="AlphaFoldDB" id="A0AB33XTE3"/>
<dbReference type="InterPro" id="IPR011527">
    <property type="entry name" value="ABC1_TM_dom"/>
</dbReference>
<dbReference type="PANTHER" id="PTHR24221">
    <property type="entry name" value="ATP-BINDING CASSETTE SUB-FAMILY B"/>
    <property type="match status" value="1"/>
</dbReference>
<feature type="domain" description="ABC transporter" evidence="8">
    <location>
        <begin position="329"/>
        <end position="529"/>
    </location>
</feature>
<dbReference type="InterPro" id="IPR017871">
    <property type="entry name" value="ABC_transporter-like_CS"/>
</dbReference>
<dbReference type="GO" id="GO:0140359">
    <property type="term" value="F:ABC-type transporter activity"/>
    <property type="evidence" value="ECO:0007669"/>
    <property type="project" value="InterPro"/>
</dbReference>
<dbReference type="Gene3D" id="3.40.50.300">
    <property type="entry name" value="P-loop containing nucleotide triphosphate hydrolases"/>
    <property type="match status" value="1"/>
</dbReference>
<dbReference type="GO" id="GO:0005886">
    <property type="term" value="C:plasma membrane"/>
    <property type="evidence" value="ECO:0007669"/>
    <property type="project" value="UniProtKB-SubCell"/>
</dbReference>
<evidence type="ECO:0000256" key="1">
    <source>
        <dbReference type="ARBA" id="ARBA00004651"/>
    </source>
</evidence>
<evidence type="ECO:0000256" key="5">
    <source>
        <dbReference type="ARBA" id="ARBA00022989"/>
    </source>
</evidence>
<dbReference type="PROSITE" id="PS00211">
    <property type="entry name" value="ABC_TRANSPORTER_1"/>
    <property type="match status" value="1"/>
</dbReference>
<evidence type="ECO:0000256" key="6">
    <source>
        <dbReference type="ARBA" id="ARBA00023136"/>
    </source>
</evidence>
<dbReference type="PROSITE" id="PS50929">
    <property type="entry name" value="ABC_TM1F"/>
    <property type="match status" value="1"/>
</dbReference>
<comment type="caution">
    <text evidence="10">The sequence shown here is derived from an EMBL/GenBank/DDBJ whole genome shotgun (WGS) entry which is preliminary data.</text>
</comment>
<evidence type="ECO:0000259" key="8">
    <source>
        <dbReference type="PROSITE" id="PS50893"/>
    </source>
</evidence>
<feature type="transmembrane region" description="Helical" evidence="7">
    <location>
        <begin position="14"/>
        <end position="38"/>
    </location>
</feature>
<evidence type="ECO:0000313" key="10">
    <source>
        <dbReference type="EMBL" id="EKS50126.1"/>
    </source>
</evidence>
<dbReference type="SUPFAM" id="SSF52540">
    <property type="entry name" value="P-loop containing nucleoside triphosphate hydrolases"/>
    <property type="match status" value="1"/>
</dbReference>
<keyword evidence="6 7" id="KW-0472">Membrane</keyword>
<accession>A0AB33XTE3</accession>
<dbReference type="Pfam" id="PF00005">
    <property type="entry name" value="ABC_tran"/>
    <property type="match status" value="1"/>
</dbReference>
<sequence>MQTIMQIGALKKRWLLGLFILRVAIDGFNVAISMLIQLGLTAALAGHTGMLVGVFAGMLGATVVYTGLYWLSGVVMERLKRRLSVAVARALMASFLAGDAQDAPDAGVATNLLITDTQNVMQFLDSGVLPLVDFGMTVSLGLVYVATQSWQLAVAFIGFGLLFALVSRHLFRRQNQAQTSLIAVDDRHKGFFNNFLANFEPVRNLNVFGYIRQRHQAIFQEAQPGIQQLAGATGALAGIFNGGIYLAEVLTLALGFGLLPLTHQSVAGVLGAWNAGVGSILWPFLGLAPTIGYLAQQRTSLNRILPRLQGSPKVQIAPSEVNSAQLLTIVGDQVAFHYPHSERQLLRGLNFEIHNRGITFIVGANGAGKTTLMKLILGDLTPTSGQIRLQGSADKVTPAELMAFVPQRSVMFTASVTANLLLDMEASSPQIRSLLEKLGLGKYAEDLNQILQPAQLSPGEQRRFGIARALLSNRPWLVLDEPFSDIDAANQMAVMQVLRQAAYTHGILMITHTFDFVTSADQIIKVGGQDG</sequence>
<keyword evidence="4 10" id="KW-0067">ATP-binding</keyword>
<feature type="transmembrane region" description="Helical" evidence="7">
    <location>
        <begin position="152"/>
        <end position="171"/>
    </location>
</feature>
<organism evidence="10 11">
    <name type="scientific">Lacticaseibacillus rhamnosus LRHMDP3</name>
    <dbReference type="NCBI Taxonomy" id="1203259"/>
    <lineage>
        <taxon>Bacteria</taxon>
        <taxon>Bacillati</taxon>
        <taxon>Bacillota</taxon>
        <taxon>Bacilli</taxon>
        <taxon>Lactobacillales</taxon>
        <taxon>Lactobacillaceae</taxon>
        <taxon>Lacticaseibacillus</taxon>
    </lineage>
</organism>
<feature type="transmembrane region" description="Helical" evidence="7">
    <location>
        <begin position="50"/>
        <end position="71"/>
    </location>
</feature>
<dbReference type="PANTHER" id="PTHR24221:SF503">
    <property type="entry name" value="MITOCHONDRIAL POTASSIUM CHANNEL ATP-BINDING SUBUNIT"/>
    <property type="match status" value="1"/>
</dbReference>
<protein>
    <submittedName>
        <fullName evidence="10">Transport ATP-binding protein CydC</fullName>
    </submittedName>
</protein>
<feature type="domain" description="ABC transmembrane type-1" evidence="9">
    <location>
        <begin position="16"/>
        <end position="296"/>
    </location>
</feature>
<dbReference type="PROSITE" id="PS50893">
    <property type="entry name" value="ABC_TRANSPORTER_2"/>
    <property type="match status" value="1"/>
</dbReference>
<dbReference type="InterPro" id="IPR003593">
    <property type="entry name" value="AAA+_ATPase"/>
</dbReference>
<evidence type="ECO:0000256" key="4">
    <source>
        <dbReference type="ARBA" id="ARBA00022840"/>
    </source>
</evidence>
<evidence type="ECO:0000313" key="11">
    <source>
        <dbReference type="Proteomes" id="UP000009352"/>
    </source>
</evidence>
<dbReference type="CDD" id="cd03228">
    <property type="entry name" value="ABCC_MRP_Like"/>
    <property type="match status" value="1"/>
</dbReference>
<dbReference type="EMBL" id="AMQX01000010">
    <property type="protein sequence ID" value="EKS50126.1"/>
    <property type="molecule type" value="Genomic_DNA"/>
</dbReference>
<dbReference type="SUPFAM" id="SSF90123">
    <property type="entry name" value="ABC transporter transmembrane region"/>
    <property type="match status" value="1"/>
</dbReference>
<evidence type="ECO:0000259" key="9">
    <source>
        <dbReference type="PROSITE" id="PS50929"/>
    </source>
</evidence>
<proteinExistence type="predicted"/>
<keyword evidence="5 7" id="KW-1133">Transmembrane helix</keyword>
<evidence type="ECO:0000256" key="2">
    <source>
        <dbReference type="ARBA" id="ARBA00022692"/>
    </source>
</evidence>
<name>A0AB33XTE3_LACRH</name>
<dbReference type="InterPro" id="IPR039421">
    <property type="entry name" value="Type_1_exporter"/>
</dbReference>
<feature type="transmembrane region" description="Helical" evidence="7">
    <location>
        <begin position="235"/>
        <end position="259"/>
    </location>
</feature>
<dbReference type="Pfam" id="PF00664">
    <property type="entry name" value="ABC_membrane"/>
    <property type="match status" value="1"/>
</dbReference>
<dbReference type="GO" id="GO:0005524">
    <property type="term" value="F:ATP binding"/>
    <property type="evidence" value="ECO:0007669"/>
    <property type="project" value="UniProtKB-KW"/>
</dbReference>
<dbReference type="SMART" id="SM00382">
    <property type="entry name" value="AAA"/>
    <property type="match status" value="1"/>
</dbReference>
<dbReference type="GO" id="GO:0016887">
    <property type="term" value="F:ATP hydrolysis activity"/>
    <property type="evidence" value="ECO:0007669"/>
    <property type="project" value="InterPro"/>
</dbReference>
<dbReference type="InterPro" id="IPR027417">
    <property type="entry name" value="P-loop_NTPase"/>
</dbReference>
<dbReference type="InterPro" id="IPR003439">
    <property type="entry name" value="ABC_transporter-like_ATP-bd"/>
</dbReference>
<gene>
    <name evidence="10" type="ORF">LRHMDP3_1950</name>
</gene>
<feature type="transmembrane region" description="Helical" evidence="7">
    <location>
        <begin position="128"/>
        <end position="146"/>
    </location>
</feature>
<evidence type="ECO:0000256" key="3">
    <source>
        <dbReference type="ARBA" id="ARBA00022741"/>
    </source>
</evidence>
<dbReference type="Proteomes" id="UP000009352">
    <property type="component" value="Unassembled WGS sequence"/>
</dbReference>
<keyword evidence="3" id="KW-0547">Nucleotide-binding</keyword>
<keyword evidence="2 7" id="KW-0812">Transmembrane</keyword>
<comment type="subcellular location">
    <subcellularLocation>
        <location evidence="1">Cell membrane</location>
        <topology evidence="1">Multi-pass membrane protein</topology>
    </subcellularLocation>
</comment>